<evidence type="ECO:0000256" key="1">
    <source>
        <dbReference type="SAM" id="Coils"/>
    </source>
</evidence>
<keyword evidence="2" id="KW-1133">Transmembrane helix</keyword>
<organism evidence="3 4">
    <name type="scientific">Meiothermus hypogaeus NBRC 106114</name>
    <dbReference type="NCBI Taxonomy" id="1227553"/>
    <lineage>
        <taxon>Bacteria</taxon>
        <taxon>Thermotogati</taxon>
        <taxon>Deinococcota</taxon>
        <taxon>Deinococci</taxon>
        <taxon>Thermales</taxon>
        <taxon>Thermaceae</taxon>
        <taxon>Meiothermus</taxon>
    </lineage>
</organism>
<feature type="transmembrane region" description="Helical" evidence="2">
    <location>
        <begin position="89"/>
        <end position="110"/>
    </location>
</feature>
<proteinExistence type="predicted"/>
<dbReference type="RefSeq" id="WP_119341501.1">
    <property type="nucleotide sequence ID" value="NZ_BJXL01000066.1"/>
</dbReference>
<evidence type="ECO:0000313" key="4">
    <source>
        <dbReference type="Proteomes" id="UP000321197"/>
    </source>
</evidence>
<comment type="caution">
    <text evidence="3">The sequence shown here is derived from an EMBL/GenBank/DDBJ whole genome shotgun (WGS) entry which is preliminary data.</text>
</comment>
<evidence type="ECO:0000313" key="3">
    <source>
        <dbReference type="EMBL" id="GEM83905.1"/>
    </source>
</evidence>
<dbReference type="AlphaFoldDB" id="A0A511R2S5"/>
<dbReference type="Proteomes" id="UP000321197">
    <property type="component" value="Unassembled WGS sequence"/>
</dbReference>
<accession>A0A511R2S5</accession>
<name>A0A511R2S5_9DEIN</name>
<reference evidence="3 4" key="1">
    <citation type="submission" date="2019-07" db="EMBL/GenBank/DDBJ databases">
        <title>Whole genome shotgun sequence of Meiothermus hypogaeus NBRC 106114.</title>
        <authorList>
            <person name="Hosoyama A."/>
            <person name="Uohara A."/>
            <person name="Ohji S."/>
            <person name="Ichikawa N."/>
        </authorList>
    </citation>
    <scope>NUCLEOTIDE SEQUENCE [LARGE SCALE GENOMIC DNA]</scope>
    <source>
        <strain evidence="3 4">NBRC 106114</strain>
    </source>
</reference>
<dbReference type="EMBL" id="BJXL01000066">
    <property type="protein sequence ID" value="GEM83905.1"/>
    <property type="molecule type" value="Genomic_DNA"/>
</dbReference>
<keyword evidence="2" id="KW-0812">Transmembrane</keyword>
<keyword evidence="1" id="KW-0175">Coiled coil</keyword>
<evidence type="ECO:0000256" key="2">
    <source>
        <dbReference type="SAM" id="Phobius"/>
    </source>
</evidence>
<keyword evidence="2" id="KW-0472">Membrane</keyword>
<sequence length="115" mass="12633">MEMEPLTAILGFAGGLLNWDARRRQADVAYEALRVEKERIEADVRLGIATLEAKQRLAQIEAEMQRILAREKGDTDRTRAYYSFAKTRAFSGALVALAGVALVAGAFYLAERGAA</sequence>
<gene>
    <name evidence="3" type="ORF">MHY01S_20710</name>
</gene>
<protein>
    <submittedName>
        <fullName evidence="3">Uncharacterized protein</fullName>
    </submittedName>
</protein>
<feature type="coiled-coil region" evidence="1">
    <location>
        <begin position="23"/>
        <end position="70"/>
    </location>
</feature>